<organism evidence="1 2">
    <name type="scientific">Oidiodendron maius (strain Zn)</name>
    <dbReference type="NCBI Taxonomy" id="913774"/>
    <lineage>
        <taxon>Eukaryota</taxon>
        <taxon>Fungi</taxon>
        <taxon>Dikarya</taxon>
        <taxon>Ascomycota</taxon>
        <taxon>Pezizomycotina</taxon>
        <taxon>Leotiomycetes</taxon>
        <taxon>Leotiomycetes incertae sedis</taxon>
        <taxon>Myxotrichaceae</taxon>
        <taxon>Oidiodendron</taxon>
    </lineage>
</organism>
<dbReference type="HOGENOM" id="CLU_1690997_0_0_1"/>
<sequence length="156" mass="17925">QIHTHTSSINVHSWDCDLPLFIPLCHRLTSYSVKCHLEWSALCEWEGLISVCSTQEKAKREAQWRSRKGRQNIAVYEISTGDLRWAKLDLTSTTKINAFVNYEYNVPVYFIKASELISVLGLRGRIKLAAENGACEEWFAPEWIPVDMICARYPCS</sequence>
<protein>
    <submittedName>
        <fullName evidence="1">Uncharacterized protein</fullName>
    </submittedName>
</protein>
<name>A0A0C3H091_OIDMZ</name>
<evidence type="ECO:0000313" key="2">
    <source>
        <dbReference type="Proteomes" id="UP000054321"/>
    </source>
</evidence>
<evidence type="ECO:0000313" key="1">
    <source>
        <dbReference type="EMBL" id="KIM96819.1"/>
    </source>
</evidence>
<dbReference type="EMBL" id="KN832883">
    <property type="protein sequence ID" value="KIM96819.1"/>
    <property type="molecule type" value="Genomic_DNA"/>
</dbReference>
<dbReference type="Proteomes" id="UP000054321">
    <property type="component" value="Unassembled WGS sequence"/>
</dbReference>
<feature type="non-terminal residue" evidence="1">
    <location>
        <position position="1"/>
    </location>
</feature>
<keyword evidence="2" id="KW-1185">Reference proteome</keyword>
<dbReference type="OrthoDB" id="10456363at2759"/>
<reference evidence="1 2" key="1">
    <citation type="submission" date="2014-04" db="EMBL/GenBank/DDBJ databases">
        <authorList>
            <consortium name="DOE Joint Genome Institute"/>
            <person name="Kuo A."/>
            <person name="Martino E."/>
            <person name="Perotto S."/>
            <person name="Kohler A."/>
            <person name="Nagy L.G."/>
            <person name="Floudas D."/>
            <person name="Copeland A."/>
            <person name="Barry K.W."/>
            <person name="Cichocki N."/>
            <person name="Veneault-Fourrey C."/>
            <person name="LaButti K."/>
            <person name="Lindquist E.A."/>
            <person name="Lipzen A."/>
            <person name="Lundell T."/>
            <person name="Morin E."/>
            <person name="Murat C."/>
            <person name="Sun H."/>
            <person name="Tunlid A."/>
            <person name="Henrissat B."/>
            <person name="Grigoriev I.V."/>
            <person name="Hibbett D.S."/>
            <person name="Martin F."/>
            <person name="Nordberg H.P."/>
            <person name="Cantor M.N."/>
            <person name="Hua S.X."/>
        </authorList>
    </citation>
    <scope>NUCLEOTIDE SEQUENCE [LARGE SCALE GENOMIC DNA]</scope>
    <source>
        <strain evidence="1 2">Zn</strain>
    </source>
</reference>
<dbReference type="AlphaFoldDB" id="A0A0C3H091"/>
<proteinExistence type="predicted"/>
<dbReference type="InParanoid" id="A0A0C3H091"/>
<reference evidence="2" key="2">
    <citation type="submission" date="2015-01" db="EMBL/GenBank/DDBJ databases">
        <title>Evolutionary Origins and Diversification of the Mycorrhizal Mutualists.</title>
        <authorList>
            <consortium name="DOE Joint Genome Institute"/>
            <consortium name="Mycorrhizal Genomics Consortium"/>
            <person name="Kohler A."/>
            <person name="Kuo A."/>
            <person name="Nagy L.G."/>
            <person name="Floudas D."/>
            <person name="Copeland A."/>
            <person name="Barry K.W."/>
            <person name="Cichocki N."/>
            <person name="Veneault-Fourrey C."/>
            <person name="LaButti K."/>
            <person name="Lindquist E.A."/>
            <person name="Lipzen A."/>
            <person name="Lundell T."/>
            <person name="Morin E."/>
            <person name="Murat C."/>
            <person name="Riley R."/>
            <person name="Ohm R."/>
            <person name="Sun H."/>
            <person name="Tunlid A."/>
            <person name="Henrissat B."/>
            <person name="Grigoriev I.V."/>
            <person name="Hibbett D.S."/>
            <person name="Martin F."/>
        </authorList>
    </citation>
    <scope>NUCLEOTIDE SEQUENCE [LARGE SCALE GENOMIC DNA]</scope>
    <source>
        <strain evidence="2">Zn</strain>
    </source>
</reference>
<gene>
    <name evidence="1" type="ORF">OIDMADRAFT_20653</name>
</gene>
<accession>A0A0C3H091</accession>